<feature type="transmembrane region" description="Helical" evidence="8">
    <location>
        <begin position="68"/>
        <end position="89"/>
    </location>
</feature>
<feature type="domain" description="Histidine kinase" evidence="9">
    <location>
        <begin position="154"/>
        <end position="369"/>
    </location>
</feature>
<dbReference type="InterPro" id="IPR036890">
    <property type="entry name" value="HATPase_C_sf"/>
</dbReference>
<evidence type="ECO:0000256" key="8">
    <source>
        <dbReference type="SAM" id="Phobius"/>
    </source>
</evidence>
<evidence type="ECO:0000256" key="3">
    <source>
        <dbReference type="ARBA" id="ARBA00012438"/>
    </source>
</evidence>
<protein>
    <recommendedName>
        <fullName evidence="3">histidine kinase</fullName>
        <ecNumber evidence="3">2.7.13.3</ecNumber>
    </recommendedName>
</protein>
<name>A0ABS2FQU1_9FIRM</name>
<dbReference type="PROSITE" id="PS50109">
    <property type="entry name" value="HIS_KIN"/>
    <property type="match status" value="1"/>
</dbReference>
<keyword evidence="8" id="KW-0812">Transmembrane</keyword>
<keyword evidence="7" id="KW-0902">Two-component regulatory system</keyword>
<dbReference type="EC" id="2.7.13.3" evidence="3"/>
<keyword evidence="6 10" id="KW-0418">Kinase</keyword>
<evidence type="ECO:0000256" key="6">
    <source>
        <dbReference type="ARBA" id="ARBA00022777"/>
    </source>
</evidence>
<sequence>MSKDQRTPLSDRARGRALRTWGFYLLALTAWVTVVLLLAFLGYLVCSAITWYDPLSPLYLFLNWVRDYFVFVCALVVLAGWVVISYFFIARPVGQVEAMAQAAERLAAPGEESIHLPAGLEEVEVQLNAARERALRDARAARAAEQRKNDLVVYLAHDLKTPLTSVIGYLTLLRDEPQLSPELRARYTHIALEKAERLEDLINEFFDITRFNLTHLELEKQPTDLTRMLQQVVSEFQPMLAEADLTCRLDLPEKLLCPCDGEKLSRVFDNLLRNASYYSLPGTEVHIAGGSDGETITLTFTNAGKTIPQEKLDRIFEQFFRLDSSRATRTGGAGLGLAIAKEIVELHGGTIRAESAHDTVTFTVCLPAS</sequence>
<accession>A0ABS2FQU1</accession>
<keyword evidence="4" id="KW-0597">Phosphoprotein</keyword>
<comment type="subcellular location">
    <subcellularLocation>
        <location evidence="2">Membrane</location>
    </subcellularLocation>
</comment>
<dbReference type="RefSeq" id="WP_338111895.1">
    <property type="nucleotide sequence ID" value="NZ_JACSNX010000001.1"/>
</dbReference>
<evidence type="ECO:0000313" key="11">
    <source>
        <dbReference type="Proteomes" id="UP000719500"/>
    </source>
</evidence>
<dbReference type="InterPro" id="IPR003594">
    <property type="entry name" value="HATPase_dom"/>
</dbReference>
<keyword evidence="5" id="KW-0808">Transferase</keyword>
<dbReference type="SMART" id="SM00387">
    <property type="entry name" value="HATPase_c"/>
    <property type="match status" value="1"/>
</dbReference>
<gene>
    <name evidence="10" type="ORF">H9X91_00740</name>
</gene>
<dbReference type="SMART" id="SM00388">
    <property type="entry name" value="HisKA"/>
    <property type="match status" value="1"/>
</dbReference>
<evidence type="ECO:0000256" key="5">
    <source>
        <dbReference type="ARBA" id="ARBA00022679"/>
    </source>
</evidence>
<dbReference type="Pfam" id="PF00512">
    <property type="entry name" value="HisKA"/>
    <property type="match status" value="1"/>
</dbReference>
<dbReference type="InterPro" id="IPR004358">
    <property type="entry name" value="Sig_transdc_His_kin-like_C"/>
</dbReference>
<dbReference type="Gene3D" id="1.10.287.130">
    <property type="match status" value="1"/>
</dbReference>
<evidence type="ECO:0000256" key="2">
    <source>
        <dbReference type="ARBA" id="ARBA00004370"/>
    </source>
</evidence>
<feature type="transmembrane region" description="Helical" evidence="8">
    <location>
        <begin position="21"/>
        <end position="52"/>
    </location>
</feature>
<reference evidence="10 11" key="1">
    <citation type="journal article" date="2021" name="Sci. Rep.">
        <title>The distribution of antibiotic resistance genes in chicken gut microbiota commensals.</title>
        <authorList>
            <person name="Juricova H."/>
            <person name="Matiasovicova J."/>
            <person name="Kubasova T."/>
            <person name="Cejkova D."/>
            <person name="Rychlik I."/>
        </authorList>
    </citation>
    <scope>NUCLEOTIDE SEQUENCE [LARGE SCALE GENOMIC DNA]</scope>
    <source>
        <strain evidence="10 11">An411</strain>
    </source>
</reference>
<evidence type="ECO:0000313" key="10">
    <source>
        <dbReference type="EMBL" id="MBM6849962.1"/>
    </source>
</evidence>
<dbReference type="PANTHER" id="PTHR45453:SF1">
    <property type="entry name" value="PHOSPHATE REGULON SENSOR PROTEIN PHOR"/>
    <property type="match status" value="1"/>
</dbReference>
<dbReference type="GO" id="GO:0016301">
    <property type="term" value="F:kinase activity"/>
    <property type="evidence" value="ECO:0007669"/>
    <property type="project" value="UniProtKB-KW"/>
</dbReference>
<dbReference type="Gene3D" id="3.30.565.10">
    <property type="entry name" value="Histidine kinase-like ATPase, C-terminal domain"/>
    <property type="match status" value="1"/>
</dbReference>
<organism evidence="10 11">
    <name type="scientific">Oscillibacter valericigenes</name>
    <dbReference type="NCBI Taxonomy" id="351091"/>
    <lineage>
        <taxon>Bacteria</taxon>
        <taxon>Bacillati</taxon>
        <taxon>Bacillota</taxon>
        <taxon>Clostridia</taxon>
        <taxon>Eubacteriales</taxon>
        <taxon>Oscillospiraceae</taxon>
        <taxon>Oscillibacter</taxon>
    </lineage>
</organism>
<dbReference type="InterPro" id="IPR050351">
    <property type="entry name" value="BphY/WalK/GraS-like"/>
</dbReference>
<evidence type="ECO:0000259" key="9">
    <source>
        <dbReference type="PROSITE" id="PS50109"/>
    </source>
</evidence>
<dbReference type="Proteomes" id="UP000719500">
    <property type="component" value="Unassembled WGS sequence"/>
</dbReference>
<comment type="catalytic activity">
    <reaction evidence="1">
        <text>ATP + protein L-histidine = ADP + protein N-phospho-L-histidine.</text>
        <dbReference type="EC" id="2.7.13.3"/>
    </reaction>
</comment>
<dbReference type="InterPro" id="IPR005467">
    <property type="entry name" value="His_kinase_dom"/>
</dbReference>
<evidence type="ECO:0000256" key="1">
    <source>
        <dbReference type="ARBA" id="ARBA00000085"/>
    </source>
</evidence>
<keyword evidence="11" id="KW-1185">Reference proteome</keyword>
<keyword evidence="8" id="KW-0472">Membrane</keyword>
<evidence type="ECO:0000256" key="4">
    <source>
        <dbReference type="ARBA" id="ARBA00022553"/>
    </source>
</evidence>
<dbReference type="Pfam" id="PF02518">
    <property type="entry name" value="HATPase_c"/>
    <property type="match status" value="1"/>
</dbReference>
<keyword evidence="8" id="KW-1133">Transmembrane helix</keyword>
<proteinExistence type="predicted"/>
<dbReference type="PRINTS" id="PR00344">
    <property type="entry name" value="BCTRLSENSOR"/>
</dbReference>
<dbReference type="PANTHER" id="PTHR45453">
    <property type="entry name" value="PHOSPHATE REGULON SENSOR PROTEIN PHOR"/>
    <property type="match status" value="1"/>
</dbReference>
<dbReference type="InterPro" id="IPR003661">
    <property type="entry name" value="HisK_dim/P_dom"/>
</dbReference>
<evidence type="ECO:0000256" key="7">
    <source>
        <dbReference type="ARBA" id="ARBA00023012"/>
    </source>
</evidence>
<dbReference type="CDD" id="cd00082">
    <property type="entry name" value="HisKA"/>
    <property type="match status" value="1"/>
</dbReference>
<dbReference type="InterPro" id="IPR036097">
    <property type="entry name" value="HisK_dim/P_sf"/>
</dbReference>
<dbReference type="SUPFAM" id="SSF55874">
    <property type="entry name" value="ATPase domain of HSP90 chaperone/DNA topoisomerase II/histidine kinase"/>
    <property type="match status" value="1"/>
</dbReference>
<comment type="caution">
    <text evidence="10">The sequence shown here is derived from an EMBL/GenBank/DDBJ whole genome shotgun (WGS) entry which is preliminary data.</text>
</comment>
<dbReference type="EMBL" id="JACSNX010000001">
    <property type="protein sequence ID" value="MBM6849962.1"/>
    <property type="molecule type" value="Genomic_DNA"/>
</dbReference>
<dbReference type="SUPFAM" id="SSF47384">
    <property type="entry name" value="Homodimeric domain of signal transducing histidine kinase"/>
    <property type="match status" value="1"/>
</dbReference>